<protein>
    <submittedName>
        <fullName evidence="1">Uncharacterized protein</fullName>
    </submittedName>
</protein>
<gene>
    <name evidence="1" type="ORF">MSG28_006535</name>
</gene>
<evidence type="ECO:0000313" key="1">
    <source>
        <dbReference type="EMBL" id="KAI8422790.1"/>
    </source>
</evidence>
<sequence>MEEVMNVLKKIQKELDEQKNTILKNGERVTENVTQNINCILEEKFKILDEKYENLKEKQDNQEKRLNFLEKQIRKNNIVFFGLEETETSYSNLEKIMINFVKERFSWDLDRRDIQEIKRIGKKGDRPRPIIVTFSTFGTKINILKRSSSLKDTVYYITEDYPQHILEKRKELQEQARIEKEKGKSVIIKYDKLIIRDKRNTKNMNKRSLPTSPEGKPAGRDENRTNANKKNKIHNKDTQPPIRRSSSLSEGILKPGILNYLTGNPNSGSGSQENNSDQI</sequence>
<comment type="caution">
    <text evidence="1">The sequence shown here is derived from an EMBL/GenBank/DDBJ whole genome shotgun (WGS) entry which is preliminary data.</text>
</comment>
<name>A0ACC0JFF7_CHOFU</name>
<dbReference type="Proteomes" id="UP001064048">
    <property type="component" value="Chromosome 10"/>
</dbReference>
<reference evidence="1 2" key="1">
    <citation type="journal article" date="2022" name="Genome Biol. Evol.">
        <title>The Spruce Budworm Genome: Reconstructing the Evolutionary History of Antifreeze Proteins.</title>
        <authorList>
            <person name="Beliveau C."/>
            <person name="Gagne P."/>
            <person name="Picq S."/>
            <person name="Vernygora O."/>
            <person name="Keeling C.I."/>
            <person name="Pinkney K."/>
            <person name="Doucet D."/>
            <person name="Wen F."/>
            <person name="Johnston J.S."/>
            <person name="Maaroufi H."/>
            <person name="Boyle B."/>
            <person name="Laroche J."/>
            <person name="Dewar K."/>
            <person name="Juretic N."/>
            <person name="Blackburn G."/>
            <person name="Nisole A."/>
            <person name="Brunet B."/>
            <person name="Brandao M."/>
            <person name="Lumley L."/>
            <person name="Duan J."/>
            <person name="Quan G."/>
            <person name="Lucarotti C.J."/>
            <person name="Roe A.D."/>
            <person name="Sperling F.A.H."/>
            <person name="Levesque R.C."/>
            <person name="Cusson M."/>
        </authorList>
    </citation>
    <scope>NUCLEOTIDE SEQUENCE [LARGE SCALE GENOMIC DNA]</scope>
    <source>
        <strain evidence="1">Glfc:IPQL:Cfum</strain>
    </source>
</reference>
<keyword evidence="2" id="KW-1185">Reference proteome</keyword>
<organism evidence="1 2">
    <name type="scientific">Choristoneura fumiferana</name>
    <name type="common">Spruce budworm moth</name>
    <name type="synonym">Archips fumiferana</name>
    <dbReference type="NCBI Taxonomy" id="7141"/>
    <lineage>
        <taxon>Eukaryota</taxon>
        <taxon>Metazoa</taxon>
        <taxon>Ecdysozoa</taxon>
        <taxon>Arthropoda</taxon>
        <taxon>Hexapoda</taxon>
        <taxon>Insecta</taxon>
        <taxon>Pterygota</taxon>
        <taxon>Neoptera</taxon>
        <taxon>Endopterygota</taxon>
        <taxon>Lepidoptera</taxon>
        <taxon>Glossata</taxon>
        <taxon>Ditrysia</taxon>
        <taxon>Tortricoidea</taxon>
        <taxon>Tortricidae</taxon>
        <taxon>Tortricinae</taxon>
        <taxon>Choristoneura</taxon>
    </lineage>
</organism>
<evidence type="ECO:0000313" key="2">
    <source>
        <dbReference type="Proteomes" id="UP001064048"/>
    </source>
</evidence>
<proteinExistence type="predicted"/>
<dbReference type="EMBL" id="CM046110">
    <property type="protein sequence ID" value="KAI8422790.1"/>
    <property type="molecule type" value="Genomic_DNA"/>
</dbReference>
<accession>A0ACC0JFF7</accession>